<proteinExistence type="predicted"/>
<evidence type="ECO:0000313" key="2">
    <source>
        <dbReference type="Proteomes" id="UP000299102"/>
    </source>
</evidence>
<dbReference type="AlphaFoldDB" id="A0A4C1SEP5"/>
<comment type="caution">
    <text evidence="1">The sequence shown here is derived from an EMBL/GenBank/DDBJ whole genome shotgun (WGS) entry which is preliminary data.</text>
</comment>
<dbReference type="OrthoDB" id="8250698at2759"/>
<accession>A0A4C1SEP5</accession>
<dbReference type="EMBL" id="BGZK01006595">
    <property type="protein sequence ID" value="GBO99637.1"/>
    <property type="molecule type" value="Genomic_DNA"/>
</dbReference>
<evidence type="ECO:0000313" key="1">
    <source>
        <dbReference type="EMBL" id="GBO99637.1"/>
    </source>
</evidence>
<protein>
    <submittedName>
        <fullName evidence="1">Uncharacterized protein</fullName>
    </submittedName>
</protein>
<keyword evidence="2" id="KW-1185">Reference proteome</keyword>
<organism evidence="1 2">
    <name type="scientific">Eumeta variegata</name>
    <name type="common">Bagworm moth</name>
    <name type="synonym">Eumeta japonica</name>
    <dbReference type="NCBI Taxonomy" id="151549"/>
    <lineage>
        <taxon>Eukaryota</taxon>
        <taxon>Metazoa</taxon>
        <taxon>Ecdysozoa</taxon>
        <taxon>Arthropoda</taxon>
        <taxon>Hexapoda</taxon>
        <taxon>Insecta</taxon>
        <taxon>Pterygota</taxon>
        <taxon>Neoptera</taxon>
        <taxon>Endopterygota</taxon>
        <taxon>Lepidoptera</taxon>
        <taxon>Glossata</taxon>
        <taxon>Ditrysia</taxon>
        <taxon>Tineoidea</taxon>
        <taxon>Psychidae</taxon>
        <taxon>Oiketicinae</taxon>
        <taxon>Eumeta</taxon>
    </lineage>
</organism>
<dbReference type="Proteomes" id="UP000299102">
    <property type="component" value="Unassembled WGS sequence"/>
</dbReference>
<sequence length="94" mass="10713">MPSTEILHHVAEKLHKCANEESCEDFCLEDCPEWLTKDYIETRLRSYYSDAKLKLLKMYAKPALGKGENYGGILTRVKVEFKTGKSASKRGVTL</sequence>
<name>A0A4C1SEP5_EUMVA</name>
<reference evidence="1 2" key="1">
    <citation type="journal article" date="2019" name="Commun. Biol.">
        <title>The bagworm genome reveals a unique fibroin gene that provides high tensile strength.</title>
        <authorList>
            <person name="Kono N."/>
            <person name="Nakamura H."/>
            <person name="Ohtoshi R."/>
            <person name="Tomita M."/>
            <person name="Numata K."/>
            <person name="Arakawa K."/>
        </authorList>
    </citation>
    <scope>NUCLEOTIDE SEQUENCE [LARGE SCALE GENOMIC DNA]</scope>
</reference>
<gene>
    <name evidence="1" type="ORF">EVAR_72024_1</name>
</gene>